<evidence type="ECO:0000256" key="5">
    <source>
        <dbReference type="ARBA" id="ARBA00040039"/>
    </source>
</evidence>
<dbReference type="InterPro" id="IPR006225">
    <property type="entry name" value="PsdUridine_synth_RluC/D"/>
</dbReference>
<dbReference type="InterPro" id="IPR002942">
    <property type="entry name" value="S4_RNA-bd"/>
</dbReference>
<protein>
    <recommendedName>
        <fullName evidence="5">Ribosomal large subunit pseudouridine synthase D</fullName>
        <ecNumber evidence="4">5.4.99.23</ecNumber>
    </recommendedName>
    <alternativeName>
        <fullName evidence="6">23S rRNA pseudouridine(1911/1915/1917) synthase</fullName>
    </alternativeName>
    <alternativeName>
        <fullName evidence="7">rRNA pseudouridylate synthase D</fullName>
    </alternativeName>
    <alternativeName>
        <fullName evidence="8">rRNA-uridine isomerase D</fullName>
    </alternativeName>
</protein>
<reference evidence="13 14" key="1">
    <citation type="submission" date="2019-03" db="EMBL/GenBank/DDBJ databases">
        <title>Genomic Encyclopedia of Type Strains, Phase IV (KMG-IV): sequencing the most valuable type-strain genomes for metagenomic binning, comparative biology and taxonomic classification.</title>
        <authorList>
            <person name="Goeker M."/>
        </authorList>
    </citation>
    <scope>NUCLEOTIDE SEQUENCE [LARGE SCALE GENOMIC DNA]</scope>
    <source>
        <strain evidence="13 14">DSM 22958</strain>
    </source>
</reference>
<comment type="catalytic activity">
    <reaction evidence="3">
        <text>uridine(1911/1915/1917) in 23S rRNA = pseudouridine(1911/1915/1917) in 23S rRNA</text>
        <dbReference type="Rhea" id="RHEA:42524"/>
        <dbReference type="Rhea" id="RHEA-COMP:10097"/>
        <dbReference type="Rhea" id="RHEA-COMP:10098"/>
        <dbReference type="ChEBI" id="CHEBI:65314"/>
        <dbReference type="ChEBI" id="CHEBI:65315"/>
        <dbReference type="EC" id="5.4.99.23"/>
    </reaction>
</comment>
<comment type="similarity">
    <text evidence="1">Belongs to the pseudouridine synthase RluA family.</text>
</comment>
<keyword evidence="2" id="KW-0413">Isomerase</keyword>
<evidence type="ECO:0000256" key="9">
    <source>
        <dbReference type="PIRSR" id="PIRSR606225-1"/>
    </source>
</evidence>
<evidence type="ECO:0000256" key="3">
    <source>
        <dbReference type="ARBA" id="ARBA00036882"/>
    </source>
</evidence>
<dbReference type="PANTHER" id="PTHR21600:SF44">
    <property type="entry name" value="RIBOSOMAL LARGE SUBUNIT PSEUDOURIDINE SYNTHASE D"/>
    <property type="match status" value="1"/>
</dbReference>
<dbReference type="GO" id="GO:0160140">
    <property type="term" value="F:23S rRNA pseudouridine(1911/1915/1917) synthase activity"/>
    <property type="evidence" value="ECO:0007669"/>
    <property type="project" value="UniProtKB-EC"/>
</dbReference>
<feature type="active site" evidence="9">
    <location>
        <position position="452"/>
    </location>
</feature>
<proteinExistence type="inferred from homology"/>
<dbReference type="InterPro" id="IPR050188">
    <property type="entry name" value="RluA_PseudoU_synthase"/>
</dbReference>
<dbReference type="AlphaFoldDB" id="A0A4R2GU09"/>
<organism evidence="13 14">
    <name type="scientific">Camelimonas lactis</name>
    <dbReference type="NCBI Taxonomy" id="659006"/>
    <lineage>
        <taxon>Bacteria</taxon>
        <taxon>Pseudomonadati</taxon>
        <taxon>Pseudomonadota</taxon>
        <taxon>Alphaproteobacteria</taxon>
        <taxon>Hyphomicrobiales</taxon>
        <taxon>Chelatococcaceae</taxon>
        <taxon>Camelimonas</taxon>
    </lineage>
</organism>
<feature type="compositionally biased region" description="Basic and acidic residues" evidence="11">
    <location>
        <begin position="270"/>
        <end position="282"/>
    </location>
</feature>
<dbReference type="Gene3D" id="3.30.2350.10">
    <property type="entry name" value="Pseudouridine synthase"/>
    <property type="match status" value="1"/>
</dbReference>
<dbReference type="Proteomes" id="UP000294881">
    <property type="component" value="Unassembled WGS sequence"/>
</dbReference>
<comment type="caution">
    <text evidence="13">The sequence shown here is derived from an EMBL/GenBank/DDBJ whole genome shotgun (WGS) entry which is preliminary data.</text>
</comment>
<dbReference type="Pfam" id="PF00849">
    <property type="entry name" value="PseudoU_synth_2"/>
    <property type="match status" value="1"/>
</dbReference>
<dbReference type="Gene3D" id="3.10.290.10">
    <property type="entry name" value="RNA-binding S4 domain"/>
    <property type="match status" value="1"/>
</dbReference>
<evidence type="ECO:0000256" key="11">
    <source>
        <dbReference type="SAM" id="MobiDB-lite"/>
    </source>
</evidence>
<evidence type="ECO:0000256" key="10">
    <source>
        <dbReference type="PROSITE-ProRule" id="PRU00182"/>
    </source>
</evidence>
<dbReference type="PROSITE" id="PS01129">
    <property type="entry name" value="PSI_RLU"/>
    <property type="match status" value="1"/>
</dbReference>
<name>A0A4R2GU09_9HYPH</name>
<dbReference type="SUPFAM" id="SSF55174">
    <property type="entry name" value="Alpha-L RNA-binding motif"/>
    <property type="match status" value="1"/>
</dbReference>
<feature type="compositionally biased region" description="Low complexity" evidence="11">
    <location>
        <begin position="113"/>
        <end position="137"/>
    </location>
</feature>
<dbReference type="NCBIfam" id="TIGR00005">
    <property type="entry name" value="rluA_subfam"/>
    <property type="match status" value="1"/>
</dbReference>
<dbReference type="InterPro" id="IPR006145">
    <property type="entry name" value="PsdUridine_synth_RsuA/RluA"/>
</dbReference>
<dbReference type="EC" id="5.4.99.23" evidence="4"/>
<feature type="domain" description="RNA-binding S4" evidence="12">
    <location>
        <begin position="325"/>
        <end position="384"/>
    </location>
</feature>
<evidence type="ECO:0000256" key="4">
    <source>
        <dbReference type="ARBA" id="ARBA00038942"/>
    </source>
</evidence>
<dbReference type="InterPro" id="IPR020103">
    <property type="entry name" value="PsdUridine_synth_cat_dom_sf"/>
</dbReference>
<feature type="compositionally biased region" description="Low complexity" evidence="11">
    <location>
        <begin position="37"/>
        <end position="47"/>
    </location>
</feature>
<accession>A0A4R2GU09</accession>
<keyword evidence="10" id="KW-0694">RNA-binding</keyword>
<feature type="compositionally biased region" description="Basic and acidic residues" evidence="11">
    <location>
        <begin position="138"/>
        <end position="154"/>
    </location>
</feature>
<dbReference type="SUPFAM" id="SSF55120">
    <property type="entry name" value="Pseudouridine synthase"/>
    <property type="match status" value="1"/>
</dbReference>
<evidence type="ECO:0000313" key="14">
    <source>
        <dbReference type="Proteomes" id="UP000294881"/>
    </source>
</evidence>
<dbReference type="InterPro" id="IPR036986">
    <property type="entry name" value="S4_RNA-bd_sf"/>
</dbReference>
<gene>
    <name evidence="13" type="ORF">EV666_105210</name>
</gene>
<evidence type="ECO:0000256" key="6">
    <source>
        <dbReference type="ARBA" id="ARBA00042264"/>
    </source>
</evidence>
<evidence type="ECO:0000256" key="1">
    <source>
        <dbReference type="ARBA" id="ARBA00010876"/>
    </source>
</evidence>
<dbReference type="PROSITE" id="PS50889">
    <property type="entry name" value="S4"/>
    <property type="match status" value="1"/>
</dbReference>
<dbReference type="EMBL" id="SLWL01000005">
    <property type="protein sequence ID" value="TCO13838.1"/>
    <property type="molecule type" value="Genomic_DNA"/>
</dbReference>
<evidence type="ECO:0000259" key="12">
    <source>
        <dbReference type="SMART" id="SM00363"/>
    </source>
</evidence>
<dbReference type="GO" id="GO:0003723">
    <property type="term" value="F:RNA binding"/>
    <property type="evidence" value="ECO:0007669"/>
    <property type="project" value="UniProtKB-KW"/>
</dbReference>
<evidence type="ECO:0000256" key="8">
    <source>
        <dbReference type="ARBA" id="ARBA00043148"/>
    </source>
</evidence>
<feature type="compositionally biased region" description="Gly residues" evidence="11">
    <location>
        <begin position="8"/>
        <end position="36"/>
    </location>
</feature>
<dbReference type="Pfam" id="PF01479">
    <property type="entry name" value="S4"/>
    <property type="match status" value="1"/>
</dbReference>
<feature type="compositionally biased region" description="Basic and acidic residues" evidence="11">
    <location>
        <begin position="57"/>
        <end position="67"/>
    </location>
</feature>
<dbReference type="SMART" id="SM00363">
    <property type="entry name" value="S4"/>
    <property type="match status" value="1"/>
</dbReference>
<keyword evidence="14" id="KW-1185">Reference proteome</keyword>
<sequence>MTRDTGNRNGGRGGKPGGFKSGGGKSGGFRAGGARPGGSRPDGARGPARGGQGFRGKRFDDRGDRGYRGPPAEVQNTGSGGDEDWFARSRGPGGVAGKSAGRPDARGVGGKVTGKTTGKATGRATGRPAGKAAGPRKPTYDKAAGRFVRKEEARGAAAGARSGKPARKTAGRGARRDDGYARPGWNPAADEAEASRDIQTADAERGDMWDGGVDDGDADIDWAAVEVEAAGGVFAAGFDDDDDGATGEAAPVVETRQTGARRAPQGGPERQLKERQPGERAAARKPVGGKSIAAPGQKARIRAETSEALATGVQTLIVEPDEADMRLDRFLTARFPQLAFTHIQRIVRKGELRVDGGRVKPNDRLKAGQSVRIPPLKLTEARPTGRTPRQDEDDAAYLRSLVLYEDKDLMVLNKPMGLAVQGGSGTHRHVDGMLEALRDRDGQKPRLVHRLDKDTAGCLVIAKTRLAAATLGKSFRSRVTRKVYWALVAGVPRVKQGRISTYIAKEEDPDGESRMGVAQHGDDGASHAVTYYALVENSAQKVSWVSLKPVTGRTHQLRVHTAHMGHPIVGDPKYFNVENWELPGGIQKKLHLLARRIVIPHPRDGRPIDVTAPLPPHMAQTWNLLGFDASRYDPIVESPEE</sequence>
<dbReference type="PANTHER" id="PTHR21600">
    <property type="entry name" value="MITOCHONDRIAL RNA PSEUDOURIDINE SYNTHASE"/>
    <property type="match status" value="1"/>
</dbReference>
<dbReference type="GO" id="GO:0000455">
    <property type="term" value="P:enzyme-directed rRNA pseudouridine synthesis"/>
    <property type="evidence" value="ECO:0007669"/>
    <property type="project" value="UniProtKB-ARBA"/>
</dbReference>
<evidence type="ECO:0000313" key="13">
    <source>
        <dbReference type="EMBL" id="TCO13838.1"/>
    </source>
</evidence>
<evidence type="ECO:0000256" key="7">
    <source>
        <dbReference type="ARBA" id="ARBA00042840"/>
    </source>
</evidence>
<feature type="region of interest" description="Disordered" evidence="11">
    <location>
        <begin position="235"/>
        <end position="298"/>
    </location>
</feature>
<dbReference type="InterPro" id="IPR006224">
    <property type="entry name" value="PsdUridine_synth_RluA-like_CS"/>
</dbReference>
<dbReference type="CDD" id="cd02869">
    <property type="entry name" value="PseudoU_synth_RluA_like"/>
    <property type="match status" value="1"/>
</dbReference>
<evidence type="ECO:0000256" key="2">
    <source>
        <dbReference type="ARBA" id="ARBA00023235"/>
    </source>
</evidence>
<feature type="region of interest" description="Disordered" evidence="11">
    <location>
        <begin position="1"/>
        <end position="217"/>
    </location>
</feature>